<feature type="compositionally biased region" description="Basic residues" evidence="1">
    <location>
        <begin position="36"/>
        <end position="49"/>
    </location>
</feature>
<sequence length="49" mass="5381">MPRSPRPCTAGSRPTLCSARILSCRPASSTPTPRSTRSRPRARCSTRRP</sequence>
<accession>A0A0A9HGP4</accession>
<feature type="compositionally biased region" description="Low complexity" evidence="1">
    <location>
        <begin position="23"/>
        <end position="35"/>
    </location>
</feature>
<proteinExistence type="predicted"/>
<feature type="region of interest" description="Disordered" evidence="1">
    <location>
        <begin position="21"/>
        <end position="49"/>
    </location>
</feature>
<organism evidence="2">
    <name type="scientific">Arundo donax</name>
    <name type="common">Giant reed</name>
    <name type="synonym">Donax arundinaceus</name>
    <dbReference type="NCBI Taxonomy" id="35708"/>
    <lineage>
        <taxon>Eukaryota</taxon>
        <taxon>Viridiplantae</taxon>
        <taxon>Streptophyta</taxon>
        <taxon>Embryophyta</taxon>
        <taxon>Tracheophyta</taxon>
        <taxon>Spermatophyta</taxon>
        <taxon>Magnoliopsida</taxon>
        <taxon>Liliopsida</taxon>
        <taxon>Poales</taxon>
        <taxon>Poaceae</taxon>
        <taxon>PACMAD clade</taxon>
        <taxon>Arundinoideae</taxon>
        <taxon>Arundineae</taxon>
        <taxon>Arundo</taxon>
    </lineage>
</organism>
<dbReference type="AlphaFoldDB" id="A0A0A9HGP4"/>
<reference evidence="2" key="2">
    <citation type="journal article" date="2015" name="Data Brief">
        <title>Shoot transcriptome of the giant reed, Arundo donax.</title>
        <authorList>
            <person name="Barrero R.A."/>
            <person name="Guerrero F.D."/>
            <person name="Moolhuijzen P."/>
            <person name="Goolsby J.A."/>
            <person name="Tidwell J."/>
            <person name="Bellgard S.E."/>
            <person name="Bellgard M.I."/>
        </authorList>
    </citation>
    <scope>NUCLEOTIDE SEQUENCE</scope>
    <source>
        <tissue evidence="2">Shoot tissue taken approximately 20 cm above the soil surface</tissue>
    </source>
</reference>
<dbReference type="EMBL" id="GBRH01161551">
    <property type="protein sequence ID" value="JAE36345.1"/>
    <property type="molecule type" value="Transcribed_RNA"/>
</dbReference>
<reference evidence="2" key="1">
    <citation type="submission" date="2014-09" db="EMBL/GenBank/DDBJ databases">
        <authorList>
            <person name="Magalhaes I.L.F."/>
            <person name="Oliveira U."/>
            <person name="Santos F.R."/>
            <person name="Vidigal T.H.D.A."/>
            <person name="Brescovit A.D."/>
            <person name="Santos A.J."/>
        </authorList>
    </citation>
    <scope>NUCLEOTIDE SEQUENCE</scope>
    <source>
        <tissue evidence="2">Shoot tissue taken approximately 20 cm above the soil surface</tissue>
    </source>
</reference>
<evidence type="ECO:0000313" key="2">
    <source>
        <dbReference type="EMBL" id="JAE36345.1"/>
    </source>
</evidence>
<evidence type="ECO:0000256" key="1">
    <source>
        <dbReference type="SAM" id="MobiDB-lite"/>
    </source>
</evidence>
<protein>
    <submittedName>
        <fullName evidence="2">Uncharacterized protein</fullName>
    </submittedName>
</protein>
<name>A0A0A9HGP4_ARUDO</name>